<reference evidence="1 2" key="2">
    <citation type="journal article" date="2022" name="Mol. Ecol. Resour.">
        <title>The genomes of chicory, endive, great burdock and yacon provide insights into Asteraceae paleo-polyploidization history and plant inulin production.</title>
        <authorList>
            <person name="Fan W."/>
            <person name="Wang S."/>
            <person name="Wang H."/>
            <person name="Wang A."/>
            <person name="Jiang F."/>
            <person name="Liu H."/>
            <person name="Zhao H."/>
            <person name="Xu D."/>
            <person name="Zhang Y."/>
        </authorList>
    </citation>
    <scope>NUCLEOTIDE SEQUENCE [LARGE SCALE GENOMIC DNA]</scope>
    <source>
        <strain evidence="2">cv. Yunnan</strain>
        <tissue evidence="1">Leaves</tissue>
    </source>
</reference>
<reference evidence="2" key="1">
    <citation type="journal article" date="2022" name="Mol. Ecol. Resour.">
        <title>The genomes of chicory, endive, great burdock and yacon provide insights into Asteraceae palaeo-polyploidization history and plant inulin production.</title>
        <authorList>
            <person name="Fan W."/>
            <person name="Wang S."/>
            <person name="Wang H."/>
            <person name="Wang A."/>
            <person name="Jiang F."/>
            <person name="Liu H."/>
            <person name="Zhao H."/>
            <person name="Xu D."/>
            <person name="Zhang Y."/>
        </authorList>
    </citation>
    <scope>NUCLEOTIDE SEQUENCE [LARGE SCALE GENOMIC DNA]</scope>
    <source>
        <strain evidence="2">cv. Yunnan</strain>
    </source>
</reference>
<evidence type="ECO:0000313" key="2">
    <source>
        <dbReference type="Proteomes" id="UP001056120"/>
    </source>
</evidence>
<organism evidence="1 2">
    <name type="scientific">Smallanthus sonchifolius</name>
    <dbReference type="NCBI Taxonomy" id="185202"/>
    <lineage>
        <taxon>Eukaryota</taxon>
        <taxon>Viridiplantae</taxon>
        <taxon>Streptophyta</taxon>
        <taxon>Embryophyta</taxon>
        <taxon>Tracheophyta</taxon>
        <taxon>Spermatophyta</taxon>
        <taxon>Magnoliopsida</taxon>
        <taxon>eudicotyledons</taxon>
        <taxon>Gunneridae</taxon>
        <taxon>Pentapetalae</taxon>
        <taxon>asterids</taxon>
        <taxon>campanulids</taxon>
        <taxon>Asterales</taxon>
        <taxon>Asteraceae</taxon>
        <taxon>Asteroideae</taxon>
        <taxon>Heliantheae alliance</taxon>
        <taxon>Millerieae</taxon>
        <taxon>Smallanthus</taxon>
    </lineage>
</organism>
<evidence type="ECO:0000313" key="1">
    <source>
        <dbReference type="EMBL" id="KAI3783938.1"/>
    </source>
</evidence>
<protein>
    <submittedName>
        <fullName evidence="1">Uncharacterized protein</fullName>
    </submittedName>
</protein>
<name>A0ACB9GKA8_9ASTR</name>
<proteinExistence type="predicted"/>
<sequence length="84" mass="9230">MMSRVCSLQKPRKKSVANILVDGKGHIESDMLIIDKGASEAPVPCLIREEEEQIVKSEKKVNMDLSPAMKKEAVDLGFCDGALE</sequence>
<dbReference type="EMBL" id="CM042031">
    <property type="protein sequence ID" value="KAI3783938.1"/>
    <property type="molecule type" value="Genomic_DNA"/>
</dbReference>
<gene>
    <name evidence="1" type="ORF">L1987_43029</name>
</gene>
<comment type="caution">
    <text evidence="1">The sequence shown here is derived from an EMBL/GenBank/DDBJ whole genome shotgun (WGS) entry which is preliminary data.</text>
</comment>
<keyword evidence="2" id="KW-1185">Reference proteome</keyword>
<dbReference type="Proteomes" id="UP001056120">
    <property type="component" value="Linkage Group LG14"/>
</dbReference>
<accession>A0ACB9GKA8</accession>